<dbReference type="CDD" id="cd00438">
    <property type="entry name" value="cupin_RmlC"/>
    <property type="match status" value="1"/>
</dbReference>
<comment type="caution">
    <text evidence="3">The sequence shown here is derived from an EMBL/GenBank/DDBJ whole genome shotgun (WGS) entry which is preliminary data.</text>
</comment>
<protein>
    <submittedName>
        <fullName evidence="3">dTDP-4-dehydrorhamnose 3,5-epimerase family protein</fullName>
    </submittedName>
</protein>
<dbReference type="RefSeq" id="WP_160826918.1">
    <property type="nucleotide sequence ID" value="NZ_JBHSXS010000009.1"/>
</dbReference>
<dbReference type="InterPro" id="IPR000888">
    <property type="entry name" value="RmlC-like"/>
</dbReference>
<accession>A0ABW2CMM6</accession>
<evidence type="ECO:0000313" key="3">
    <source>
        <dbReference type="EMBL" id="MFC6881615.1"/>
    </source>
</evidence>
<proteinExistence type="inferred from homology"/>
<dbReference type="Proteomes" id="UP001596380">
    <property type="component" value="Unassembled WGS sequence"/>
</dbReference>
<dbReference type="Gene3D" id="2.60.120.10">
    <property type="entry name" value="Jelly Rolls"/>
    <property type="match status" value="1"/>
</dbReference>
<organism evidence="3 4">
    <name type="scientific">Actinomadura yumaensis</name>
    <dbReference type="NCBI Taxonomy" id="111807"/>
    <lineage>
        <taxon>Bacteria</taxon>
        <taxon>Bacillati</taxon>
        <taxon>Actinomycetota</taxon>
        <taxon>Actinomycetes</taxon>
        <taxon>Streptosporangiales</taxon>
        <taxon>Thermomonosporaceae</taxon>
        <taxon>Actinomadura</taxon>
    </lineage>
</organism>
<comment type="similarity">
    <text evidence="1">Belongs to the dTDP-4-dehydrorhamnose 3,5-epimerase family.</text>
</comment>
<dbReference type="InterPro" id="IPR011051">
    <property type="entry name" value="RmlC_Cupin_sf"/>
</dbReference>
<feature type="compositionally biased region" description="Gly residues" evidence="2">
    <location>
        <begin position="199"/>
        <end position="209"/>
    </location>
</feature>
<dbReference type="InterPro" id="IPR014710">
    <property type="entry name" value="RmlC-like_jellyroll"/>
</dbReference>
<name>A0ABW2CMM6_9ACTN</name>
<reference evidence="4" key="1">
    <citation type="journal article" date="2019" name="Int. J. Syst. Evol. Microbiol.">
        <title>The Global Catalogue of Microorganisms (GCM) 10K type strain sequencing project: providing services to taxonomists for standard genome sequencing and annotation.</title>
        <authorList>
            <consortium name="The Broad Institute Genomics Platform"/>
            <consortium name="The Broad Institute Genome Sequencing Center for Infectious Disease"/>
            <person name="Wu L."/>
            <person name="Ma J."/>
        </authorList>
    </citation>
    <scope>NUCLEOTIDE SEQUENCE [LARGE SCALE GENOMIC DNA]</scope>
    <source>
        <strain evidence="4">JCM 3369</strain>
    </source>
</reference>
<dbReference type="Pfam" id="PF00908">
    <property type="entry name" value="dTDP_sugar_isom"/>
    <property type="match status" value="1"/>
</dbReference>
<gene>
    <name evidence="3" type="ORF">ACFQKB_17790</name>
</gene>
<dbReference type="PANTHER" id="PTHR21047">
    <property type="entry name" value="DTDP-6-DEOXY-D-GLUCOSE-3,5 EPIMERASE"/>
    <property type="match status" value="1"/>
</dbReference>
<feature type="region of interest" description="Disordered" evidence="2">
    <location>
        <begin position="199"/>
        <end position="218"/>
    </location>
</feature>
<dbReference type="PANTHER" id="PTHR21047:SF2">
    <property type="entry name" value="THYMIDINE DIPHOSPHO-4-KETO-RHAMNOSE 3,5-EPIMERASE"/>
    <property type="match status" value="1"/>
</dbReference>
<keyword evidence="4" id="KW-1185">Reference proteome</keyword>
<evidence type="ECO:0000313" key="4">
    <source>
        <dbReference type="Proteomes" id="UP001596380"/>
    </source>
</evidence>
<evidence type="ECO:0000256" key="2">
    <source>
        <dbReference type="SAM" id="MobiDB-lite"/>
    </source>
</evidence>
<evidence type="ECO:0000256" key="1">
    <source>
        <dbReference type="ARBA" id="ARBA00010154"/>
    </source>
</evidence>
<dbReference type="EMBL" id="JBHSXS010000009">
    <property type="protein sequence ID" value="MFC6881615.1"/>
    <property type="molecule type" value="Genomic_DNA"/>
</dbReference>
<dbReference type="SUPFAM" id="SSF51182">
    <property type="entry name" value="RmlC-like cupins"/>
    <property type="match status" value="1"/>
</dbReference>
<sequence length="218" mass="23233">MRISEMTVPDAYRIEPDRIADSRGFFYEAIRAEALRSITGHELEIRQVNYSVSKRNTVRGIHGTALPPGQAKLVTCVRGAALDIAVDIRVGSPTFGHYAVTRQDAESGTAVYLPDGIGHAFLALTDDTCMCYLCSVEYVPGTMIDIDALDPELALPWKLTGPPIRSAKDAAAPSLSEAAAAGLLPTYEQCVRSYARNGPAGGGAAGPAAGGRHSFQRR</sequence>